<name>A0AAW2Z0T4_9EUKA</name>
<accession>A0AAW2Z0T4</accession>
<evidence type="ECO:0000313" key="11">
    <source>
        <dbReference type="Proteomes" id="UP001431209"/>
    </source>
</evidence>
<proteinExistence type="predicted"/>
<feature type="compositionally biased region" description="Low complexity" evidence="8">
    <location>
        <begin position="588"/>
        <end position="597"/>
    </location>
</feature>
<evidence type="ECO:0000313" key="10">
    <source>
        <dbReference type="EMBL" id="KAL0482406.1"/>
    </source>
</evidence>
<comment type="subcellular location">
    <subcellularLocation>
        <location evidence="1">Chromosome</location>
    </subcellularLocation>
</comment>
<dbReference type="AlphaFoldDB" id="A0AAW2Z0T4"/>
<evidence type="ECO:0000256" key="5">
    <source>
        <dbReference type="ARBA" id="ARBA00023067"/>
    </source>
</evidence>
<reference evidence="10 11" key="1">
    <citation type="submission" date="2024-03" db="EMBL/GenBank/DDBJ databases">
        <title>The Acrasis kona genome and developmental transcriptomes reveal deep origins of eukaryotic multicellular pathways.</title>
        <authorList>
            <person name="Sheikh S."/>
            <person name="Fu C.-J."/>
            <person name="Brown M.W."/>
            <person name="Baldauf S.L."/>
        </authorList>
    </citation>
    <scope>NUCLEOTIDE SEQUENCE [LARGE SCALE GENOMIC DNA]</scope>
    <source>
        <strain evidence="10 11">ATCC MYA-3509</strain>
    </source>
</reference>
<feature type="compositionally biased region" description="Basic and acidic residues" evidence="8">
    <location>
        <begin position="733"/>
        <end position="742"/>
    </location>
</feature>
<dbReference type="PANTHER" id="PTHR14418">
    <property type="entry name" value="CONDENSIN COMPLEX SUBUNIT 3-RELATED"/>
    <property type="match status" value="1"/>
</dbReference>
<keyword evidence="6" id="KW-0131">Cell cycle</keyword>
<dbReference type="Proteomes" id="UP001431209">
    <property type="component" value="Unassembled WGS sequence"/>
</dbReference>
<dbReference type="GO" id="GO:0000793">
    <property type="term" value="C:condensed chromosome"/>
    <property type="evidence" value="ECO:0007669"/>
    <property type="project" value="TreeGrafter"/>
</dbReference>
<dbReference type="GO" id="GO:0000796">
    <property type="term" value="C:condensin complex"/>
    <property type="evidence" value="ECO:0007669"/>
    <property type="project" value="InterPro"/>
</dbReference>
<keyword evidence="7" id="KW-0175">Coiled coil</keyword>
<evidence type="ECO:0000256" key="7">
    <source>
        <dbReference type="SAM" id="Coils"/>
    </source>
</evidence>
<evidence type="ECO:0000256" key="4">
    <source>
        <dbReference type="ARBA" id="ARBA00022776"/>
    </source>
</evidence>
<feature type="region of interest" description="Disordered" evidence="8">
    <location>
        <begin position="556"/>
        <end position="769"/>
    </location>
</feature>
<keyword evidence="11" id="KW-1185">Reference proteome</keyword>
<sequence>MKHTSDEFITRELLCMAKYLDYADEVGRKHMYTILCEYLTTFKQPEQFVVEIIQTLIPVCAQREEFVSTIITRVDNLRLAASKPIRDDEQVASAIDRLETQIKDLTKSMRRAKQSRAIMERELKDAVENEEYEQAQALKMKIKAMQTDAKHHEQELKDLDQQLRMTDGDDGLLTHEVAVLVRAMSIMHHFLGVRSDPKLDQSSPVRSFSIKHEDVDQCQFLINDLILNNIHHKIDFVREFCYKILGQFCSLKLELASKHSNVLIENLRTMDESSPGVMIATVQGITDIIMVYKQEDLATFELGDDFVSRACDLFKKLVADTKDADLRATLVQSIAKLLLVDKLPSDKQSEFIILFLILLFDPSTENEHQMRQCLTVFIPAYSLSFYANMVKVSSVVVRTLRRVAAHTHGPITRINLTQLCQYMIHLTSVNQLHEAKSDEKRDSLHEQIIVELCYEILSDPDSSSSSSYCRSMDCFSLLSTDVNQLTKVKLLLEKIPSVVQNKQPVKVVDKLANAAVAAIDKISDQDDEIDQDAISDEIDYEIEVYKEEYRQQIDDFRANEEEPEETAVSKPKRKATTTRKAAAEPKKVVAASSSKSKSASKKTTTKKTTSTKKTTKATKRKKVESEKESTSSESEQVVMRTRTKHAKSTDDDASSPPSKYKKATKSAKPTRDASRKKSVVFENVSSDEEEQPKKPKSNVERNLTEEFELENVSSEEDEEDEEEQSKKPAPKKRVTDIRREIESIIDQNVSSDEDEEEEQPKKSAPKKRVTAIRKEIEEIIDDVQISDEEDDE</sequence>
<dbReference type="GO" id="GO:0051301">
    <property type="term" value="P:cell division"/>
    <property type="evidence" value="ECO:0007669"/>
    <property type="project" value="UniProtKB-KW"/>
</dbReference>
<dbReference type="GO" id="GO:0007076">
    <property type="term" value="P:mitotic chromosome condensation"/>
    <property type="evidence" value="ECO:0007669"/>
    <property type="project" value="InterPro"/>
</dbReference>
<evidence type="ECO:0000259" key="9">
    <source>
        <dbReference type="Pfam" id="PF12719"/>
    </source>
</evidence>
<keyword evidence="3" id="KW-0132">Cell division</keyword>
<feature type="coiled-coil region" evidence="7">
    <location>
        <begin position="95"/>
        <end position="169"/>
    </location>
</feature>
<keyword evidence="4" id="KW-0498">Mitosis</keyword>
<dbReference type="SUPFAM" id="SSF48371">
    <property type="entry name" value="ARM repeat"/>
    <property type="match status" value="1"/>
</dbReference>
<feature type="domain" description="Nuclear condensin complex subunit 3 C-terminal" evidence="9">
    <location>
        <begin position="218"/>
        <end position="472"/>
    </location>
</feature>
<evidence type="ECO:0000256" key="6">
    <source>
        <dbReference type="ARBA" id="ARBA00023306"/>
    </source>
</evidence>
<dbReference type="InterPro" id="IPR025977">
    <property type="entry name" value="Cnd3_C"/>
</dbReference>
<comment type="caution">
    <text evidence="10">The sequence shown here is derived from an EMBL/GenBank/DDBJ whole genome shotgun (WGS) entry which is preliminary data.</text>
</comment>
<evidence type="ECO:0000256" key="1">
    <source>
        <dbReference type="ARBA" id="ARBA00004286"/>
    </source>
</evidence>
<feature type="compositionally biased region" description="Basic and acidic residues" evidence="8">
    <location>
        <begin position="691"/>
        <end position="704"/>
    </location>
</feature>
<evidence type="ECO:0000256" key="2">
    <source>
        <dbReference type="ARBA" id="ARBA00022454"/>
    </source>
</evidence>
<keyword evidence="2" id="KW-0158">Chromosome</keyword>
<gene>
    <name evidence="10" type="ORF">AKO1_013038</name>
</gene>
<dbReference type="PANTHER" id="PTHR14418:SF5">
    <property type="entry name" value="CONDENSIN COMPLEX SUBUNIT 3"/>
    <property type="match status" value="1"/>
</dbReference>
<feature type="compositionally biased region" description="Acidic residues" evidence="8">
    <location>
        <begin position="705"/>
        <end position="723"/>
    </location>
</feature>
<dbReference type="EMBL" id="JAOPGA020000847">
    <property type="protein sequence ID" value="KAL0482406.1"/>
    <property type="molecule type" value="Genomic_DNA"/>
</dbReference>
<protein>
    <recommendedName>
        <fullName evidence="9">Nuclear condensin complex subunit 3 C-terminal domain-containing protein</fullName>
    </recommendedName>
</protein>
<organism evidence="10 11">
    <name type="scientific">Acrasis kona</name>
    <dbReference type="NCBI Taxonomy" id="1008807"/>
    <lineage>
        <taxon>Eukaryota</taxon>
        <taxon>Discoba</taxon>
        <taxon>Heterolobosea</taxon>
        <taxon>Tetramitia</taxon>
        <taxon>Eutetramitia</taxon>
        <taxon>Acrasidae</taxon>
        <taxon>Acrasis</taxon>
    </lineage>
</organism>
<keyword evidence="5" id="KW-0226">DNA condensation</keyword>
<dbReference type="InterPro" id="IPR027165">
    <property type="entry name" value="CND3"/>
</dbReference>
<evidence type="ECO:0000256" key="8">
    <source>
        <dbReference type="SAM" id="MobiDB-lite"/>
    </source>
</evidence>
<feature type="compositionally biased region" description="Basic residues" evidence="8">
    <location>
        <begin position="598"/>
        <end position="622"/>
    </location>
</feature>
<dbReference type="InterPro" id="IPR016024">
    <property type="entry name" value="ARM-type_fold"/>
</dbReference>
<dbReference type="Pfam" id="PF12719">
    <property type="entry name" value="Cnd3"/>
    <property type="match status" value="1"/>
</dbReference>
<evidence type="ECO:0000256" key="3">
    <source>
        <dbReference type="ARBA" id="ARBA00022618"/>
    </source>
</evidence>